<dbReference type="Proteomes" id="UP000095009">
    <property type="component" value="Unassembled WGS sequence"/>
</dbReference>
<dbReference type="GO" id="GO:0043328">
    <property type="term" value="P:protein transport to vacuole involved in ubiquitin-dependent protein catabolic process via the multivesicular body sorting pathway"/>
    <property type="evidence" value="ECO:0007669"/>
    <property type="project" value="TreeGrafter"/>
</dbReference>
<protein>
    <recommendedName>
        <fullName evidence="5">Vacuolar protein sorting-associated protein 28</fullName>
    </recommendedName>
    <alternativeName>
        <fullName evidence="5">ESCRT-I complex subunit VPS28</fullName>
    </alternativeName>
</protein>
<dbReference type="GO" id="GO:0044877">
    <property type="term" value="F:protein-containing complex binding"/>
    <property type="evidence" value="ECO:0007669"/>
    <property type="project" value="TreeGrafter"/>
</dbReference>
<evidence type="ECO:0000259" key="7">
    <source>
        <dbReference type="PROSITE" id="PS51310"/>
    </source>
</evidence>
<gene>
    <name evidence="9" type="ORF">NADFUDRAFT_50718</name>
</gene>
<evidence type="ECO:0000313" key="9">
    <source>
        <dbReference type="EMBL" id="ODQ66814.1"/>
    </source>
</evidence>
<dbReference type="PROSITE" id="PS51310">
    <property type="entry name" value="VPS28_C"/>
    <property type="match status" value="1"/>
</dbReference>
<dbReference type="PANTHER" id="PTHR12937">
    <property type="entry name" value="VACUOLAR PROTEIN SORTING 28, ISOFORM 2 VPS28"/>
    <property type="match status" value="1"/>
</dbReference>
<evidence type="ECO:0000256" key="3">
    <source>
        <dbReference type="ARBA" id="ARBA00022753"/>
    </source>
</evidence>
<evidence type="ECO:0000256" key="4">
    <source>
        <dbReference type="ARBA" id="ARBA00022927"/>
    </source>
</evidence>
<keyword evidence="3 5" id="KW-0967">Endosome</keyword>
<dbReference type="InterPro" id="IPR007143">
    <property type="entry name" value="Vps28"/>
</dbReference>
<evidence type="ECO:0000256" key="2">
    <source>
        <dbReference type="ARBA" id="ARBA00022448"/>
    </source>
</evidence>
<feature type="domain" description="VPS28 C-terminal" evidence="7">
    <location>
        <begin position="180"/>
        <end position="274"/>
    </location>
</feature>
<dbReference type="SUPFAM" id="SSF140427">
    <property type="entry name" value="VPS28 C-terminal domain-like"/>
    <property type="match status" value="1"/>
</dbReference>
<keyword evidence="4 5" id="KW-0653">Protein transport</keyword>
<dbReference type="InterPro" id="IPR037202">
    <property type="entry name" value="ESCRT_assembly_dom"/>
</dbReference>
<keyword evidence="10" id="KW-1185">Reference proteome</keyword>
<dbReference type="PIRSF" id="PIRSF017535">
    <property type="entry name" value="VPS28"/>
    <property type="match status" value="1"/>
</dbReference>
<dbReference type="Gene3D" id="1.20.120.1130">
    <property type="match status" value="1"/>
</dbReference>
<dbReference type="SUPFAM" id="SSF140111">
    <property type="entry name" value="Endosomal sorting complex assembly domain"/>
    <property type="match status" value="1"/>
</dbReference>
<dbReference type="STRING" id="857566.A0A1E3PNK4"/>
<dbReference type="InterPro" id="IPR037206">
    <property type="entry name" value="VPS28_C_sf"/>
</dbReference>
<evidence type="ECO:0000256" key="5">
    <source>
        <dbReference type="PIRNR" id="PIRNR017535"/>
    </source>
</evidence>
<sequence length="274" mass="29877">MTSSTYIPPYAPATPSSFNSYSISTRAGPSGVGGVSLNEEIKLSNTAKQRQLYESLADIYSIIVSLDYLEKAYLRDSITPTEYTSTCQRLITQYNSILKHEDVAASFESLDKFRAEYSLECASAIARLKVGIPATVENTTLTESSMMTPTATGSNNLHISDSTAYSSDNNNINNNGGGGQSAKAVATAIEKFITCIDALKLQFRAKDDLHPLLSDVITYANKVTTQDFEGRGKLISWLIKLNSMDVGDQLSEDDSRTFVFDLSTAYNGFNDILS</sequence>
<dbReference type="Gene3D" id="1.20.1440.200">
    <property type="match status" value="1"/>
</dbReference>
<dbReference type="InterPro" id="IPR038358">
    <property type="entry name" value="VPS28_N_sf"/>
</dbReference>
<feature type="domain" description="VPS28 N-terminal" evidence="8">
    <location>
        <begin position="30"/>
        <end position="138"/>
    </location>
</feature>
<reference evidence="9 10" key="1">
    <citation type="journal article" date="2016" name="Proc. Natl. Acad. Sci. U.S.A.">
        <title>Comparative genomics of biotechnologically important yeasts.</title>
        <authorList>
            <person name="Riley R."/>
            <person name="Haridas S."/>
            <person name="Wolfe K.H."/>
            <person name="Lopes M.R."/>
            <person name="Hittinger C.T."/>
            <person name="Goeker M."/>
            <person name="Salamov A.A."/>
            <person name="Wisecaver J.H."/>
            <person name="Long T.M."/>
            <person name="Calvey C.H."/>
            <person name="Aerts A.L."/>
            <person name="Barry K.W."/>
            <person name="Choi C."/>
            <person name="Clum A."/>
            <person name="Coughlan A.Y."/>
            <person name="Deshpande S."/>
            <person name="Douglass A.P."/>
            <person name="Hanson S.J."/>
            <person name="Klenk H.-P."/>
            <person name="LaButti K.M."/>
            <person name="Lapidus A."/>
            <person name="Lindquist E.A."/>
            <person name="Lipzen A.M."/>
            <person name="Meier-Kolthoff J.P."/>
            <person name="Ohm R.A."/>
            <person name="Otillar R.P."/>
            <person name="Pangilinan J.L."/>
            <person name="Peng Y."/>
            <person name="Rokas A."/>
            <person name="Rosa C.A."/>
            <person name="Scheuner C."/>
            <person name="Sibirny A.A."/>
            <person name="Slot J.C."/>
            <person name="Stielow J.B."/>
            <person name="Sun H."/>
            <person name="Kurtzman C.P."/>
            <person name="Blackwell M."/>
            <person name="Grigoriev I.V."/>
            <person name="Jeffries T.W."/>
        </authorList>
    </citation>
    <scope>NUCLEOTIDE SEQUENCE [LARGE SCALE GENOMIC DNA]</scope>
    <source>
        <strain evidence="9 10">DSM 6958</strain>
    </source>
</reference>
<dbReference type="GO" id="GO:0000813">
    <property type="term" value="C:ESCRT I complex"/>
    <property type="evidence" value="ECO:0007669"/>
    <property type="project" value="UniProtKB-UniRule"/>
</dbReference>
<dbReference type="FunFam" id="1.20.120.1130:FF:000001">
    <property type="entry name" value="Vacuolar protein sorting-associated protein 28 homolog"/>
    <property type="match status" value="1"/>
</dbReference>
<comment type="subcellular location">
    <subcellularLocation>
        <location evidence="1">Late endosome membrane</location>
        <topology evidence="1">Peripheral membrane protein</topology>
    </subcellularLocation>
</comment>
<dbReference type="InterPro" id="IPR017899">
    <property type="entry name" value="VPS28_C"/>
</dbReference>
<proteinExistence type="inferred from homology"/>
<dbReference type="InterPro" id="IPR017898">
    <property type="entry name" value="VPS28_N"/>
</dbReference>
<evidence type="ECO:0000256" key="1">
    <source>
        <dbReference type="ARBA" id="ARBA00004633"/>
    </source>
</evidence>
<dbReference type="EMBL" id="KV454408">
    <property type="protein sequence ID" value="ODQ66814.1"/>
    <property type="molecule type" value="Genomic_DNA"/>
</dbReference>
<comment type="function">
    <text evidence="5">Component of the ESCRT-I complex (endosomal sorting complex required for transport I), a regulator of vesicular trafficking process.</text>
</comment>
<dbReference type="PANTHER" id="PTHR12937:SF0">
    <property type="entry name" value="VACUOLAR PROTEIN SORTING-ASSOCIATED PROTEIN 28 HOMOLOG"/>
    <property type="match status" value="1"/>
</dbReference>
<dbReference type="GO" id="GO:0031902">
    <property type="term" value="C:late endosome membrane"/>
    <property type="evidence" value="ECO:0007669"/>
    <property type="project" value="UniProtKB-SubCell"/>
</dbReference>
<keyword evidence="2 5" id="KW-0813">Transport</keyword>
<dbReference type="Pfam" id="PF03997">
    <property type="entry name" value="VPS28"/>
    <property type="match status" value="1"/>
</dbReference>
<evidence type="ECO:0000313" key="10">
    <source>
        <dbReference type="Proteomes" id="UP000095009"/>
    </source>
</evidence>
<dbReference type="OrthoDB" id="2671at2759"/>
<comment type="similarity">
    <text evidence="5 6">Belongs to the VPS28 family.</text>
</comment>
<organism evidence="9 10">
    <name type="scientific">Nadsonia fulvescens var. elongata DSM 6958</name>
    <dbReference type="NCBI Taxonomy" id="857566"/>
    <lineage>
        <taxon>Eukaryota</taxon>
        <taxon>Fungi</taxon>
        <taxon>Dikarya</taxon>
        <taxon>Ascomycota</taxon>
        <taxon>Saccharomycotina</taxon>
        <taxon>Dipodascomycetes</taxon>
        <taxon>Dipodascales</taxon>
        <taxon>Dipodascales incertae sedis</taxon>
        <taxon>Nadsonia</taxon>
    </lineage>
</organism>
<dbReference type="FunFam" id="1.20.1440.200:FF:000003">
    <property type="entry name" value="Vacuolar protein sorting-associated protein 28"/>
    <property type="match status" value="1"/>
</dbReference>
<dbReference type="PROSITE" id="PS51313">
    <property type="entry name" value="VPS28_N"/>
    <property type="match status" value="1"/>
</dbReference>
<evidence type="ECO:0000259" key="8">
    <source>
        <dbReference type="PROSITE" id="PS51313"/>
    </source>
</evidence>
<accession>A0A1E3PNK4</accession>
<dbReference type="AlphaFoldDB" id="A0A1E3PNK4"/>
<name>A0A1E3PNK4_9ASCO</name>
<evidence type="ECO:0000256" key="6">
    <source>
        <dbReference type="PROSITE-ProRule" id="PRU00642"/>
    </source>
</evidence>